<feature type="non-terminal residue" evidence="3">
    <location>
        <position position="1"/>
    </location>
</feature>
<proteinExistence type="predicted"/>
<feature type="coiled-coil region" evidence="1">
    <location>
        <begin position="62"/>
        <end position="96"/>
    </location>
</feature>
<feature type="region of interest" description="Disordered" evidence="2">
    <location>
        <begin position="1"/>
        <end position="57"/>
    </location>
</feature>
<gene>
    <name evidence="3" type="ORF">Tci_233602</name>
</gene>
<protein>
    <submittedName>
        <fullName evidence="3">Uncharacterized protein</fullName>
    </submittedName>
</protein>
<evidence type="ECO:0000256" key="1">
    <source>
        <dbReference type="SAM" id="Coils"/>
    </source>
</evidence>
<dbReference type="AlphaFoldDB" id="A0A699GXJ6"/>
<name>A0A699GXJ6_TANCI</name>
<evidence type="ECO:0000256" key="2">
    <source>
        <dbReference type="SAM" id="MobiDB-lite"/>
    </source>
</evidence>
<accession>A0A699GXJ6</accession>
<evidence type="ECO:0000313" key="3">
    <source>
        <dbReference type="EMBL" id="GEW61626.1"/>
    </source>
</evidence>
<keyword evidence="1" id="KW-0175">Coiled coil</keyword>
<sequence length="449" mass="50946">LKEQTRAPHALSGQKLFSYYPSIPSPPQDLPSTLHMHHTPPSSPQPQPQAQPQADDFPLGLLQTALDTCAALTSRIEQLESDKLSQALEITRLKKRVKRLEKGQKVKVFKLRRLKKVGTSQRVETSDDTIMEDVSNQERMIVELDKDEGIELMGEKEKTEQSKDISHDDKVEGRKTEKQAEIYQIDMDHAAKVLKVVTAASAPVSAASKIIPAAEPNIPAVTITAVPVKVAAASTRRRRGVVIRDPKEESTAITPAETKSKDMGKGIMVEEPKPMKKKQQVEMDEGYARKLHEEFNQDTDWDVAIEHFKQKAKEDPFMQRYQNTAGFRLDFFKGMSYDDIRPIFEAKFNKNMNSESSQKEEAKEVEDLKQHLEIVPDEDDDVYTEATPLARKDNVWKTRWTRQSLELMLPWSLKKNTKCFNAAGEELSAVKHKLILMDTATEERVNTAK</sequence>
<comment type="caution">
    <text evidence="3">The sequence shown here is derived from an EMBL/GenBank/DDBJ whole genome shotgun (WGS) entry which is preliminary data.</text>
</comment>
<dbReference type="EMBL" id="BKCJ010066060">
    <property type="protein sequence ID" value="GEW61626.1"/>
    <property type="molecule type" value="Genomic_DNA"/>
</dbReference>
<organism evidence="3">
    <name type="scientific">Tanacetum cinerariifolium</name>
    <name type="common">Dalmatian daisy</name>
    <name type="synonym">Chrysanthemum cinerariifolium</name>
    <dbReference type="NCBI Taxonomy" id="118510"/>
    <lineage>
        <taxon>Eukaryota</taxon>
        <taxon>Viridiplantae</taxon>
        <taxon>Streptophyta</taxon>
        <taxon>Embryophyta</taxon>
        <taxon>Tracheophyta</taxon>
        <taxon>Spermatophyta</taxon>
        <taxon>Magnoliopsida</taxon>
        <taxon>eudicotyledons</taxon>
        <taxon>Gunneridae</taxon>
        <taxon>Pentapetalae</taxon>
        <taxon>asterids</taxon>
        <taxon>campanulids</taxon>
        <taxon>Asterales</taxon>
        <taxon>Asteraceae</taxon>
        <taxon>Asteroideae</taxon>
        <taxon>Anthemideae</taxon>
        <taxon>Anthemidinae</taxon>
        <taxon>Tanacetum</taxon>
    </lineage>
</organism>
<reference evidence="3" key="1">
    <citation type="journal article" date="2019" name="Sci. Rep.">
        <title>Draft genome of Tanacetum cinerariifolium, the natural source of mosquito coil.</title>
        <authorList>
            <person name="Yamashiro T."/>
            <person name="Shiraishi A."/>
            <person name="Satake H."/>
            <person name="Nakayama K."/>
        </authorList>
    </citation>
    <scope>NUCLEOTIDE SEQUENCE</scope>
</reference>